<evidence type="ECO:0000256" key="1">
    <source>
        <dbReference type="ARBA" id="ARBA00004903"/>
    </source>
</evidence>
<accession>A0A0R2LQC9</accession>
<dbReference type="OrthoDB" id="9804315at2"/>
<reference evidence="10 11" key="1">
    <citation type="journal article" date="2015" name="Genome Announc.">
        <title>Expanding the biotechnology potential of lactobacilli through comparative genomics of 213 strains and associated genera.</title>
        <authorList>
            <person name="Sun Z."/>
            <person name="Harris H.M."/>
            <person name="McCann A."/>
            <person name="Guo C."/>
            <person name="Argimon S."/>
            <person name="Zhang W."/>
            <person name="Yang X."/>
            <person name="Jeffery I.B."/>
            <person name="Cooney J.C."/>
            <person name="Kagawa T.F."/>
            <person name="Liu W."/>
            <person name="Song Y."/>
            <person name="Salvetti E."/>
            <person name="Wrobel A."/>
            <person name="Rasinkangas P."/>
            <person name="Parkhill J."/>
            <person name="Rea M.C."/>
            <person name="O'Sullivan O."/>
            <person name="Ritari J."/>
            <person name="Douillard F.P."/>
            <person name="Paul Ross R."/>
            <person name="Yang R."/>
            <person name="Briner A.E."/>
            <person name="Felis G.E."/>
            <person name="de Vos W.M."/>
            <person name="Barrangou R."/>
            <person name="Klaenhammer T.R."/>
            <person name="Caufield P.W."/>
            <person name="Cui Y."/>
            <person name="Zhang H."/>
            <person name="O'Toole P.W."/>
        </authorList>
    </citation>
    <scope>NUCLEOTIDE SEQUENCE [LARGE SCALE GENOMIC DNA]</scope>
    <source>
        <strain evidence="10 11">DSM 22467</strain>
    </source>
</reference>
<keyword evidence="11" id="KW-1185">Reference proteome</keyword>
<sequence length="166" mass="18907">MLIFLWAEGNQGVIGQNGRLPWHLPADMHFFKTVTTGNTILAGSRTYASFGRPLPNRQNIVITHQDRTNFPAEVIVLDSIDAVRQYAATHRQDKLFVVGGAQIFEALLPDVDQLYRTVIDADFAGDTWMPAINYSQFKLTATQPGVRNEKNPYDYRFEQYQRLTSK</sequence>
<feature type="domain" description="DHFR" evidence="9">
    <location>
        <begin position="1"/>
        <end position="162"/>
    </location>
</feature>
<evidence type="ECO:0000259" key="9">
    <source>
        <dbReference type="PROSITE" id="PS51330"/>
    </source>
</evidence>
<dbReference type="GO" id="GO:0004146">
    <property type="term" value="F:dihydrofolate reductase activity"/>
    <property type="evidence" value="ECO:0007669"/>
    <property type="project" value="UniProtKB-EC"/>
</dbReference>
<dbReference type="Gene3D" id="3.40.430.10">
    <property type="entry name" value="Dihydrofolate Reductase, subunit A"/>
    <property type="match status" value="1"/>
</dbReference>
<dbReference type="STRING" id="616990.IV54_GL000369"/>
<evidence type="ECO:0000256" key="3">
    <source>
        <dbReference type="ARBA" id="ARBA00012856"/>
    </source>
</evidence>
<comment type="function">
    <text evidence="7">Key enzyme in folate metabolism. Catalyzes an essential reaction for de novo glycine and purine synthesis, and for DNA precursor synthesis.</text>
</comment>
<dbReference type="RefSeq" id="WP_057878907.1">
    <property type="nucleotide sequence ID" value="NZ_JQCA01000109.1"/>
</dbReference>
<dbReference type="PANTHER" id="PTHR48069">
    <property type="entry name" value="DIHYDROFOLATE REDUCTASE"/>
    <property type="match status" value="1"/>
</dbReference>
<dbReference type="GO" id="GO:0005829">
    <property type="term" value="C:cytosol"/>
    <property type="evidence" value="ECO:0007669"/>
    <property type="project" value="TreeGrafter"/>
</dbReference>
<dbReference type="PATRIC" id="fig|616990.3.peg.402"/>
<dbReference type="GO" id="GO:0046654">
    <property type="term" value="P:tetrahydrofolate biosynthetic process"/>
    <property type="evidence" value="ECO:0007669"/>
    <property type="project" value="UniProtKB-UniPathway"/>
</dbReference>
<keyword evidence="6 7" id="KW-0560">Oxidoreductase</keyword>
<evidence type="ECO:0000256" key="4">
    <source>
        <dbReference type="ARBA" id="ARBA00022563"/>
    </source>
</evidence>
<dbReference type="Pfam" id="PF00186">
    <property type="entry name" value="DHFR_1"/>
    <property type="match status" value="1"/>
</dbReference>
<evidence type="ECO:0000256" key="8">
    <source>
        <dbReference type="RuleBase" id="RU004474"/>
    </source>
</evidence>
<dbReference type="GO" id="GO:0006730">
    <property type="term" value="P:one-carbon metabolic process"/>
    <property type="evidence" value="ECO:0007669"/>
    <property type="project" value="UniProtKB-KW"/>
</dbReference>
<dbReference type="PIRSF" id="PIRSF000194">
    <property type="entry name" value="DHFR"/>
    <property type="match status" value="1"/>
</dbReference>
<evidence type="ECO:0000313" key="11">
    <source>
        <dbReference type="Proteomes" id="UP000051906"/>
    </source>
</evidence>
<dbReference type="GO" id="GO:0046452">
    <property type="term" value="P:dihydrofolate metabolic process"/>
    <property type="evidence" value="ECO:0007669"/>
    <property type="project" value="TreeGrafter"/>
</dbReference>
<comment type="similarity">
    <text evidence="2 7 8">Belongs to the dihydrofolate reductase family.</text>
</comment>
<dbReference type="CDD" id="cd00209">
    <property type="entry name" value="DHFR"/>
    <property type="match status" value="1"/>
</dbReference>
<dbReference type="InterPro" id="IPR012259">
    <property type="entry name" value="DHFR"/>
</dbReference>
<dbReference type="Proteomes" id="UP000051906">
    <property type="component" value="Unassembled WGS sequence"/>
</dbReference>
<dbReference type="GO" id="GO:0046655">
    <property type="term" value="P:folic acid metabolic process"/>
    <property type="evidence" value="ECO:0007669"/>
    <property type="project" value="TreeGrafter"/>
</dbReference>
<proteinExistence type="inferred from homology"/>
<evidence type="ECO:0000256" key="2">
    <source>
        <dbReference type="ARBA" id="ARBA00009539"/>
    </source>
</evidence>
<comment type="pathway">
    <text evidence="1 7">Cofactor biosynthesis; tetrahydrofolate biosynthesis; 5,6,7,8-tetrahydrofolate from 7,8-dihydrofolate: step 1/1.</text>
</comment>
<comment type="catalytic activity">
    <reaction evidence="7">
        <text>(6S)-5,6,7,8-tetrahydrofolate + NADP(+) = 7,8-dihydrofolate + NADPH + H(+)</text>
        <dbReference type="Rhea" id="RHEA:15009"/>
        <dbReference type="ChEBI" id="CHEBI:15378"/>
        <dbReference type="ChEBI" id="CHEBI:57451"/>
        <dbReference type="ChEBI" id="CHEBI:57453"/>
        <dbReference type="ChEBI" id="CHEBI:57783"/>
        <dbReference type="ChEBI" id="CHEBI:58349"/>
        <dbReference type="EC" id="1.5.1.3"/>
    </reaction>
</comment>
<dbReference type="EC" id="1.5.1.3" evidence="3 7"/>
<dbReference type="PROSITE" id="PS00075">
    <property type="entry name" value="DHFR_1"/>
    <property type="match status" value="1"/>
</dbReference>
<evidence type="ECO:0000256" key="5">
    <source>
        <dbReference type="ARBA" id="ARBA00022857"/>
    </source>
</evidence>
<dbReference type="AlphaFoldDB" id="A0A0R2LQC9"/>
<comment type="caution">
    <text evidence="10">The sequence shown here is derived from an EMBL/GenBank/DDBJ whole genome shotgun (WGS) entry which is preliminary data.</text>
</comment>
<dbReference type="UniPathway" id="UPA00077">
    <property type="reaction ID" value="UER00158"/>
</dbReference>
<keyword evidence="4 7" id="KW-0554">One-carbon metabolism</keyword>
<evidence type="ECO:0000256" key="7">
    <source>
        <dbReference type="PIRNR" id="PIRNR000194"/>
    </source>
</evidence>
<evidence type="ECO:0000256" key="6">
    <source>
        <dbReference type="ARBA" id="ARBA00023002"/>
    </source>
</evidence>
<name>A0A0R2LQC9_9LACO</name>
<gene>
    <name evidence="10" type="ORF">IV54_GL000369</name>
</gene>
<dbReference type="GO" id="GO:0050661">
    <property type="term" value="F:NADP binding"/>
    <property type="evidence" value="ECO:0007669"/>
    <property type="project" value="InterPro"/>
</dbReference>
<dbReference type="InterPro" id="IPR017925">
    <property type="entry name" value="DHFR_CS"/>
</dbReference>
<dbReference type="PROSITE" id="PS51330">
    <property type="entry name" value="DHFR_2"/>
    <property type="match status" value="1"/>
</dbReference>
<protein>
    <recommendedName>
        <fullName evidence="3 7">Dihydrofolate reductase</fullName>
        <ecNumber evidence="3 7">1.5.1.3</ecNumber>
    </recommendedName>
</protein>
<dbReference type="InterPro" id="IPR001796">
    <property type="entry name" value="DHFR_dom"/>
</dbReference>
<organism evidence="10 11">
    <name type="scientific">Levilactobacillus paucivorans</name>
    <dbReference type="NCBI Taxonomy" id="616990"/>
    <lineage>
        <taxon>Bacteria</taxon>
        <taxon>Bacillati</taxon>
        <taxon>Bacillota</taxon>
        <taxon>Bacilli</taxon>
        <taxon>Lactobacillales</taxon>
        <taxon>Lactobacillaceae</taxon>
        <taxon>Levilactobacillus</taxon>
    </lineage>
</organism>
<dbReference type="PANTHER" id="PTHR48069:SF3">
    <property type="entry name" value="DIHYDROFOLATE REDUCTASE"/>
    <property type="match status" value="1"/>
</dbReference>
<dbReference type="SUPFAM" id="SSF53597">
    <property type="entry name" value="Dihydrofolate reductase-like"/>
    <property type="match status" value="1"/>
</dbReference>
<dbReference type="EMBL" id="JQCA01000109">
    <property type="protein sequence ID" value="KRO01714.1"/>
    <property type="molecule type" value="Genomic_DNA"/>
</dbReference>
<dbReference type="PRINTS" id="PR00070">
    <property type="entry name" value="DHFR"/>
</dbReference>
<evidence type="ECO:0000313" key="10">
    <source>
        <dbReference type="EMBL" id="KRO01714.1"/>
    </source>
</evidence>
<dbReference type="InterPro" id="IPR024072">
    <property type="entry name" value="DHFR-like_dom_sf"/>
</dbReference>
<keyword evidence="5 7" id="KW-0521">NADP</keyword>